<dbReference type="EMBL" id="JBFXLS010000073">
    <property type="protein sequence ID" value="KAL2819938.1"/>
    <property type="molecule type" value="Genomic_DNA"/>
</dbReference>
<sequence length="247" mass="28197">MALQHPLRRWTLRPLKLNLASSPSTLPALEAMMRQRLPIRRAFSLLPPNRNLDLQTQKQTPLRTFQQQSQTQARRPFHTTKPRSNKSNFNSGYTYQAPNASPSLSQRLKTLSREYGWSALWIYLFLSALDFPFCFAAVKLLGADKIGHYEHVVVEKVKGVVDGVWPGLFEKSKEEKEEEEETEAQAAEKKKRGSEGASLWTQLALAYAIHKSFIFVRVPLTAAITPKVVKQLRKWGWDVLKGKPKAK</sequence>
<protein>
    <recommendedName>
        <fullName evidence="2">DUF1279 domain-containing protein</fullName>
    </recommendedName>
</protein>
<feature type="region of interest" description="Disordered" evidence="1">
    <location>
        <begin position="57"/>
        <end position="94"/>
    </location>
</feature>
<reference evidence="3 4" key="1">
    <citation type="submission" date="2024-07" db="EMBL/GenBank/DDBJ databases">
        <title>Section-level genome sequencing and comparative genomics of Aspergillus sections Usti and Cavernicolus.</title>
        <authorList>
            <consortium name="Lawrence Berkeley National Laboratory"/>
            <person name="Nybo J.L."/>
            <person name="Vesth T.C."/>
            <person name="Theobald S."/>
            <person name="Frisvad J.C."/>
            <person name="Larsen T.O."/>
            <person name="Kjaerboelling I."/>
            <person name="Rothschild-Mancinelli K."/>
            <person name="Lyhne E.K."/>
            <person name="Kogle M.E."/>
            <person name="Barry K."/>
            <person name="Clum A."/>
            <person name="Na H."/>
            <person name="Ledsgaard L."/>
            <person name="Lin J."/>
            <person name="Lipzen A."/>
            <person name="Kuo A."/>
            <person name="Riley R."/>
            <person name="Mondo S."/>
            <person name="LaButti K."/>
            <person name="Haridas S."/>
            <person name="Pangalinan J."/>
            <person name="Salamov A.A."/>
            <person name="Simmons B.A."/>
            <person name="Magnuson J.K."/>
            <person name="Chen J."/>
            <person name="Drula E."/>
            <person name="Henrissat B."/>
            <person name="Wiebenga A."/>
            <person name="Lubbers R.J."/>
            <person name="Gomes A.C."/>
            <person name="Makela M.R."/>
            <person name="Stajich J."/>
            <person name="Grigoriev I.V."/>
            <person name="Mortensen U.H."/>
            <person name="De vries R.P."/>
            <person name="Baker S.E."/>
            <person name="Andersen M.R."/>
        </authorList>
    </citation>
    <scope>NUCLEOTIDE SEQUENCE [LARGE SCALE GENOMIC DNA]</scope>
    <source>
        <strain evidence="3 4">CBS 600.67</strain>
    </source>
</reference>
<dbReference type="InterPro" id="IPR009688">
    <property type="entry name" value="FAM210A/B-like_dom"/>
</dbReference>
<organism evidence="3 4">
    <name type="scientific">Aspergillus cavernicola</name>
    <dbReference type="NCBI Taxonomy" id="176166"/>
    <lineage>
        <taxon>Eukaryota</taxon>
        <taxon>Fungi</taxon>
        <taxon>Dikarya</taxon>
        <taxon>Ascomycota</taxon>
        <taxon>Pezizomycotina</taxon>
        <taxon>Eurotiomycetes</taxon>
        <taxon>Eurotiomycetidae</taxon>
        <taxon>Eurotiales</taxon>
        <taxon>Aspergillaceae</taxon>
        <taxon>Aspergillus</taxon>
        <taxon>Aspergillus subgen. Nidulantes</taxon>
    </lineage>
</organism>
<feature type="domain" description="DUF1279" evidence="2">
    <location>
        <begin position="106"/>
        <end position="226"/>
    </location>
</feature>
<evidence type="ECO:0000313" key="4">
    <source>
        <dbReference type="Proteomes" id="UP001610335"/>
    </source>
</evidence>
<comment type="caution">
    <text evidence="3">The sequence shown here is derived from an EMBL/GenBank/DDBJ whole genome shotgun (WGS) entry which is preliminary data.</text>
</comment>
<evidence type="ECO:0000313" key="3">
    <source>
        <dbReference type="EMBL" id="KAL2819938.1"/>
    </source>
</evidence>
<evidence type="ECO:0000259" key="2">
    <source>
        <dbReference type="Pfam" id="PF06916"/>
    </source>
</evidence>
<accession>A0ABR4HWS0</accession>
<feature type="compositionally biased region" description="Basic residues" evidence="1">
    <location>
        <begin position="75"/>
        <end position="84"/>
    </location>
</feature>
<dbReference type="InterPro" id="IPR045866">
    <property type="entry name" value="FAM210A/B-like"/>
</dbReference>
<feature type="compositionally biased region" description="Polar residues" evidence="1">
    <location>
        <begin position="85"/>
        <end position="94"/>
    </location>
</feature>
<dbReference type="PANTHER" id="PTHR21377">
    <property type="entry name" value="PROTEIN FAM210B, MITOCHONDRIAL"/>
    <property type="match status" value="1"/>
</dbReference>
<dbReference type="PANTHER" id="PTHR21377:SF0">
    <property type="entry name" value="PROTEIN FAM210B, MITOCHONDRIAL"/>
    <property type="match status" value="1"/>
</dbReference>
<proteinExistence type="predicted"/>
<gene>
    <name evidence="3" type="ORF">BDW59DRAFT_151132</name>
</gene>
<feature type="compositionally biased region" description="Polar residues" evidence="1">
    <location>
        <begin position="57"/>
        <end position="73"/>
    </location>
</feature>
<name>A0ABR4HWS0_9EURO</name>
<dbReference type="Pfam" id="PF06916">
    <property type="entry name" value="FAM210A-B_dom"/>
    <property type="match status" value="1"/>
</dbReference>
<dbReference type="Proteomes" id="UP001610335">
    <property type="component" value="Unassembled WGS sequence"/>
</dbReference>
<evidence type="ECO:0000256" key="1">
    <source>
        <dbReference type="SAM" id="MobiDB-lite"/>
    </source>
</evidence>
<keyword evidence="4" id="KW-1185">Reference proteome</keyword>